<dbReference type="KEGG" id="nano:G5V58_16960"/>
<gene>
    <name evidence="3" type="ORF">G5V58_16960</name>
</gene>
<dbReference type="Proteomes" id="UP000502996">
    <property type="component" value="Chromosome"/>
</dbReference>
<dbReference type="InterPro" id="IPR013538">
    <property type="entry name" value="ASHA1/2-like_C"/>
</dbReference>
<dbReference type="AlphaFoldDB" id="A0A6G6WGF5"/>
<sequence>MYATTASGLVRAPRSAVYAALLDPAAVSRWRVPDDMSAEVHEWSAVEGGRFRVSLAYADASRSGKTAGNVDTYAGRFVRLVPDEEVVEELAFESADPALAGAMTMTWTLADAAGGTEVTLVHDGVPDAVSAADNETGTRMALAHLAAYVEGLV</sequence>
<accession>A0A6G6WGF5</accession>
<dbReference type="EMBL" id="CP049257">
    <property type="protein sequence ID" value="QIG44237.1"/>
    <property type="molecule type" value="Genomic_DNA"/>
</dbReference>
<organism evidence="3 4">
    <name type="scientific">Nocardioides anomalus</name>
    <dbReference type="NCBI Taxonomy" id="2712223"/>
    <lineage>
        <taxon>Bacteria</taxon>
        <taxon>Bacillati</taxon>
        <taxon>Actinomycetota</taxon>
        <taxon>Actinomycetes</taxon>
        <taxon>Propionibacteriales</taxon>
        <taxon>Nocardioidaceae</taxon>
        <taxon>Nocardioides</taxon>
    </lineage>
</organism>
<evidence type="ECO:0000313" key="3">
    <source>
        <dbReference type="EMBL" id="QIG44237.1"/>
    </source>
</evidence>
<dbReference type="InterPro" id="IPR023393">
    <property type="entry name" value="START-like_dom_sf"/>
</dbReference>
<evidence type="ECO:0000259" key="2">
    <source>
        <dbReference type="Pfam" id="PF08327"/>
    </source>
</evidence>
<dbReference type="Pfam" id="PF08327">
    <property type="entry name" value="AHSA1"/>
    <property type="match status" value="1"/>
</dbReference>
<comment type="similarity">
    <text evidence="1">Belongs to the AHA1 family.</text>
</comment>
<dbReference type="RefSeq" id="WP_165235289.1">
    <property type="nucleotide sequence ID" value="NZ_CP049257.1"/>
</dbReference>
<feature type="domain" description="Activator of Hsp90 ATPase homologue 1/2-like C-terminal" evidence="2">
    <location>
        <begin position="11"/>
        <end position="150"/>
    </location>
</feature>
<protein>
    <submittedName>
        <fullName evidence="3">Polyketide cyclase</fullName>
    </submittedName>
</protein>
<evidence type="ECO:0000256" key="1">
    <source>
        <dbReference type="ARBA" id="ARBA00006817"/>
    </source>
</evidence>
<dbReference type="Gene3D" id="3.30.530.20">
    <property type="match status" value="1"/>
</dbReference>
<name>A0A6G6WGF5_9ACTN</name>
<keyword evidence="4" id="KW-1185">Reference proteome</keyword>
<reference evidence="3 4" key="1">
    <citation type="submission" date="2020-02" db="EMBL/GenBank/DDBJ databases">
        <title>Full genome sequence of Nocardioides sp. R-3366.</title>
        <authorList>
            <person name="Im W.-T."/>
        </authorList>
    </citation>
    <scope>NUCLEOTIDE SEQUENCE [LARGE SCALE GENOMIC DNA]</scope>
    <source>
        <strain evidence="3 4">R-3366</strain>
    </source>
</reference>
<proteinExistence type="inferred from homology"/>
<dbReference type="SUPFAM" id="SSF55961">
    <property type="entry name" value="Bet v1-like"/>
    <property type="match status" value="1"/>
</dbReference>
<evidence type="ECO:0000313" key="4">
    <source>
        <dbReference type="Proteomes" id="UP000502996"/>
    </source>
</evidence>